<accession>A0ACB9JYG9</accession>
<protein>
    <submittedName>
        <fullName evidence="1">Uncharacterized protein</fullName>
    </submittedName>
</protein>
<keyword evidence="2" id="KW-1185">Reference proteome</keyword>
<comment type="caution">
    <text evidence="1">The sequence shown here is derived from an EMBL/GenBank/DDBJ whole genome shotgun (WGS) entry which is preliminary data.</text>
</comment>
<gene>
    <name evidence="1" type="ORF">L1987_06478</name>
</gene>
<dbReference type="Proteomes" id="UP001056120">
    <property type="component" value="Linkage Group LG02"/>
</dbReference>
<evidence type="ECO:0000313" key="2">
    <source>
        <dbReference type="Proteomes" id="UP001056120"/>
    </source>
</evidence>
<reference evidence="1 2" key="2">
    <citation type="journal article" date="2022" name="Mol. Ecol. Resour.">
        <title>The genomes of chicory, endive, great burdock and yacon provide insights into Asteraceae paleo-polyploidization history and plant inulin production.</title>
        <authorList>
            <person name="Fan W."/>
            <person name="Wang S."/>
            <person name="Wang H."/>
            <person name="Wang A."/>
            <person name="Jiang F."/>
            <person name="Liu H."/>
            <person name="Zhao H."/>
            <person name="Xu D."/>
            <person name="Zhang Y."/>
        </authorList>
    </citation>
    <scope>NUCLEOTIDE SEQUENCE [LARGE SCALE GENOMIC DNA]</scope>
    <source>
        <strain evidence="2">cv. Yunnan</strain>
        <tissue evidence="1">Leaves</tissue>
    </source>
</reference>
<dbReference type="EMBL" id="CM042019">
    <property type="protein sequence ID" value="KAI3825003.1"/>
    <property type="molecule type" value="Genomic_DNA"/>
</dbReference>
<proteinExistence type="predicted"/>
<sequence length="263" mass="29854">MKDFAAIKMSTLCEMVKQVRKEQIAIQQSISLNASKAPTSKPLEIIKVKKEVGEESKDSPPQLTPPTTEKLTSLGVDRFNENESAKRLMKALKFKGYTGYEANKNGVKEYISTDRIVTLVPDDLKALLRIPLKNEANDEVGDFLIKTMERKLEVQSSFESLEGDGDEEEEDKWSFRNDHRSSDNDEEPADTEVPLAQSKEYVDGNFELKREIGSVENYSSIDFLCTDERSMLNLVDLPMGNEEKNEKAYSIEHPIKELLSCEF</sequence>
<evidence type="ECO:0000313" key="1">
    <source>
        <dbReference type="EMBL" id="KAI3825003.1"/>
    </source>
</evidence>
<name>A0ACB9JYG9_9ASTR</name>
<organism evidence="1 2">
    <name type="scientific">Smallanthus sonchifolius</name>
    <dbReference type="NCBI Taxonomy" id="185202"/>
    <lineage>
        <taxon>Eukaryota</taxon>
        <taxon>Viridiplantae</taxon>
        <taxon>Streptophyta</taxon>
        <taxon>Embryophyta</taxon>
        <taxon>Tracheophyta</taxon>
        <taxon>Spermatophyta</taxon>
        <taxon>Magnoliopsida</taxon>
        <taxon>eudicotyledons</taxon>
        <taxon>Gunneridae</taxon>
        <taxon>Pentapetalae</taxon>
        <taxon>asterids</taxon>
        <taxon>campanulids</taxon>
        <taxon>Asterales</taxon>
        <taxon>Asteraceae</taxon>
        <taxon>Asteroideae</taxon>
        <taxon>Heliantheae alliance</taxon>
        <taxon>Millerieae</taxon>
        <taxon>Smallanthus</taxon>
    </lineage>
</organism>
<reference evidence="2" key="1">
    <citation type="journal article" date="2022" name="Mol. Ecol. Resour.">
        <title>The genomes of chicory, endive, great burdock and yacon provide insights into Asteraceae palaeo-polyploidization history and plant inulin production.</title>
        <authorList>
            <person name="Fan W."/>
            <person name="Wang S."/>
            <person name="Wang H."/>
            <person name="Wang A."/>
            <person name="Jiang F."/>
            <person name="Liu H."/>
            <person name="Zhao H."/>
            <person name="Xu D."/>
            <person name="Zhang Y."/>
        </authorList>
    </citation>
    <scope>NUCLEOTIDE SEQUENCE [LARGE SCALE GENOMIC DNA]</scope>
    <source>
        <strain evidence="2">cv. Yunnan</strain>
    </source>
</reference>